<name>A0A1D7TN17_9BACT</name>
<dbReference type="Proteomes" id="UP000094609">
    <property type="component" value="Chromosome"/>
</dbReference>
<sequence length="221" mass="25497">MSKIRELINIIGGISFQIIFACFLYISTGLFIMSMYEWYQKGMDFSLFNPYYAVLLASLIAGYAVLVNIIEKESDKRANDKKELERLKKFFNAHVRHLLSIVINTKQSLENKLEAISSQDFPSYNANDMNKFFFPNQTQSILLEVIEHLLSTEYGKLLIEEELILLLKMKHLLVEAIHGSSSLITNSILTPDDFISYKMLVNKSILMLKNLEDTIPMLIRN</sequence>
<dbReference type="AlphaFoldDB" id="A0A1D7TN17"/>
<organism evidence="2 3">
    <name type="scientific">Sulfurospirillum halorespirans DSM 13726</name>
    <dbReference type="NCBI Taxonomy" id="1193502"/>
    <lineage>
        <taxon>Bacteria</taxon>
        <taxon>Pseudomonadati</taxon>
        <taxon>Campylobacterota</taxon>
        <taxon>Epsilonproteobacteria</taxon>
        <taxon>Campylobacterales</taxon>
        <taxon>Sulfurospirillaceae</taxon>
        <taxon>Sulfurospirillum</taxon>
    </lineage>
</organism>
<accession>A0A1D7TN17</accession>
<dbReference type="PROSITE" id="PS51257">
    <property type="entry name" value="PROKAR_LIPOPROTEIN"/>
    <property type="match status" value="1"/>
</dbReference>
<protein>
    <submittedName>
        <fullName evidence="2">Uncharacterized protein</fullName>
    </submittedName>
</protein>
<evidence type="ECO:0000313" key="3">
    <source>
        <dbReference type="Proteomes" id="UP000094609"/>
    </source>
</evidence>
<feature type="transmembrane region" description="Helical" evidence="1">
    <location>
        <begin position="7"/>
        <end position="31"/>
    </location>
</feature>
<proteinExistence type="predicted"/>
<dbReference type="RefSeq" id="WP_069478909.1">
    <property type="nucleotide sequence ID" value="NZ_CP017111.1"/>
</dbReference>
<feature type="transmembrane region" description="Helical" evidence="1">
    <location>
        <begin position="51"/>
        <end position="70"/>
    </location>
</feature>
<dbReference type="EMBL" id="CP017111">
    <property type="protein sequence ID" value="AOO66370.1"/>
    <property type="molecule type" value="Genomic_DNA"/>
</dbReference>
<keyword evidence="1" id="KW-0812">Transmembrane</keyword>
<reference evidence="3" key="1">
    <citation type="submission" date="2016-08" db="EMBL/GenBank/DDBJ databases">
        <title>Complete genome sequence of the organohalide-respiring Epsilonproteobacterium Sulfurospirillum halorespirans.</title>
        <authorList>
            <person name="Goris T."/>
            <person name="Zimmermann J."/>
            <person name="Schenz B."/>
            <person name="Lemos M."/>
            <person name="Hackermueller J."/>
            <person name="Diekert G."/>
        </authorList>
    </citation>
    <scope>NUCLEOTIDE SEQUENCE [LARGE SCALE GENOMIC DNA]</scope>
    <source>
        <strain>DSM 13726</strain>
        <strain evidence="3">PCE-M2</strain>
    </source>
</reference>
<dbReference type="KEGG" id="shal:SHALO_2612"/>
<evidence type="ECO:0000313" key="2">
    <source>
        <dbReference type="EMBL" id="AOO66370.1"/>
    </source>
</evidence>
<keyword evidence="1" id="KW-0472">Membrane</keyword>
<evidence type="ECO:0000256" key="1">
    <source>
        <dbReference type="SAM" id="Phobius"/>
    </source>
</evidence>
<keyword evidence="3" id="KW-1185">Reference proteome</keyword>
<gene>
    <name evidence="2" type="ORF">SHALO_2612</name>
</gene>
<keyword evidence="1" id="KW-1133">Transmembrane helix</keyword>